<organism evidence="7 8">
    <name type="scientific">Xaviernesmea rhizosphaerae</name>
    <dbReference type="NCBI Taxonomy" id="1672749"/>
    <lineage>
        <taxon>Bacteria</taxon>
        <taxon>Pseudomonadati</taxon>
        <taxon>Pseudomonadota</taxon>
        <taxon>Alphaproteobacteria</taxon>
        <taxon>Hyphomicrobiales</taxon>
        <taxon>Rhizobiaceae</taxon>
        <taxon>Rhizobium/Agrobacterium group</taxon>
        <taxon>Xaviernesmea</taxon>
    </lineage>
</organism>
<protein>
    <recommendedName>
        <fullName evidence="3">Chitooligosaccharide deacetylase</fullName>
    </recommendedName>
    <alternativeName>
        <fullName evidence="5">Nodulation protein B</fullName>
    </alternativeName>
</protein>
<dbReference type="Pfam" id="PF01522">
    <property type="entry name" value="Polysacc_deac_1"/>
    <property type="match status" value="2"/>
</dbReference>
<gene>
    <name evidence="7" type="ORF">BJF92_03360</name>
</gene>
<feature type="domain" description="NodB homology" evidence="6">
    <location>
        <begin position="109"/>
        <end position="361"/>
    </location>
</feature>
<comment type="similarity">
    <text evidence="2">Belongs to the polysaccharide deacetylase family.</text>
</comment>
<dbReference type="PANTHER" id="PTHR34216">
    <property type="match status" value="1"/>
</dbReference>
<dbReference type="AlphaFoldDB" id="A0A1Q9AGV8"/>
<sequence>MFVREGHALTVARRLAWQMTIRGGLALSFGLAACGLMQQARGMGTILTLHRVRPAQADRFAPNAHLEVTPDFLDAALQRLKASGVSLVDLDEIAARRREADRSPADRPPFVAVTLDDGYRDNLDHAAPVFARHNVPFTVFVVEGFARRRQSPWWETLAALLGSRTSLPDPFTKQAGAILDLSTPAGKQRAFDRLAAHIRGSTDEAAAILTLNRAAEREGLYPAALTERLMLDERGLIALARSPGANLGAHTVTHRALAPLDDAAAEAEIAASARFIADLTGQPARHFAFPYGDAPAVSLRDQALVLKHGMHGYTTRPGTITMASLPGGLPRVSVNGHYQRPWQLAALVTGIPFRLRGRASD</sequence>
<dbReference type="Proteomes" id="UP000186143">
    <property type="component" value="Unassembled WGS sequence"/>
</dbReference>
<name>A0A1Q9AGV8_9HYPH</name>
<evidence type="ECO:0000256" key="5">
    <source>
        <dbReference type="ARBA" id="ARBA00032976"/>
    </source>
</evidence>
<evidence type="ECO:0000256" key="1">
    <source>
        <dbReference type="ARBA" id="ARBA00003236"/>
    </source>
</evidence>
<dbReference type="InterPro" id="IPR002509">
    <property type="entry name" value="NODB_dom"/>
</dbReference>
<dbReference type="SUPFAM" id="SSF88713">
    <property type="entry name" value="Glycoside hydrolase/deacetylase"/>
    <property type="match status" value="1"/>
</dbReference>
<dbReference type="GO" id="GO:0016810">
    <property type="term" value="F:hydrolase activity, acting on carbon-nitrogen (but not peptide) bonds"/>
    <property type="evidence" value="ECO:0007669"/>
    <property type="project" value="InterPro"/>
</dbReference>
<proteinExistence type="inferred from homology"/>
<evidence type="ECO:0000259" key="6">
    <source>
        <dbReference type="PROSITE" id="PS51677"/>
    </source>
</evidence>
<evidence type="ECO:0000256" key="3">
    <source>
        <dbReference type="ARBA" id="ARBA00020071"/>
    </source>
</evidence>
<dbReference type="PROSITE" id="PS51677">
    <property type="entry name" value="NODB"/>
    <property type="match status" value="1"/>
</dbReference>
<dbReference type="GO" id="GO:0005975">
    <property type="term" value="P:carbohydrate metabolic process"/>
    <property type="evidence" value="ECO:0007669"/>
    <property type="project" value="InterPro"/>
</dbReference>
<dbReference type="Gene3D" id="3.20.20.370">
    <property type="entry name" value="Glycoside hydrolase/deacetylase"/>
    <property type="match status" value="1"/>
</dbReference>
<dbReference type="PROSITE" id="PS51257">
    <property type="entry name" value="PROKAR_LIPOPROTEIN"/>
    <property type="match status" value="1"/>
</dbReference>
<dbReference type="STRING" id="1672749.BJF92_03360"/>
<dbReference type="InterPro" id="IPR051398">
    <property type="entry name" value="Polysacch_Deacetylase"/>
</dbReference>
<evidence type="ECO:0000313" key="8">
    <source>
        <dbReference type="Proteomes" id="UP000186143"/>
    </source>
</evidence>
<evidence type="ECO:0000313" key="7">
    <source>
        <dbReference type="EMBL" id="OLP54461.1"/>
    </source>
</evidence>
<comment type="function">
    <text evidence="1">Is involved in generating a small heat-stable compound (Nod), an acylated oligomer of N-acetylglucosamine, that stimulates mitosis in various plant protoplasts.</text>
</comment>
<evidence type="ECO:0000256" key="4">
    <source>
        <dbReference type="ARBA" id="ARBA00022729"/>
    </source>
</evidence>
<reference evidence="7 8" key="1">
    <citation type="submission" date="2016-09" db="EMBL/GenBank/DDBJ databases">
        <title>Rhizobium sp. nov., a novel species isolated from the rice rhizosphere.</title>
        <authorList>
            <person name="Zhao J."/>
            <person name="Zhang X."/>
        </authorList>
    </citation>
    <scope>NUCLEOTIDE SEQUENCE [LARGE SCALE GENOMIC DNA]</scope>
    <source>
        <strain evidence="7 8">MH17</strain>
    </source>
</reference>
<dbReference type="EMBL" id="MKIO01000033">
    <property type="protein sequence ID" value="OLP54461.1"/>
    <property type="molecule type" value="Genomic_DNA"/>
</dbReference>
<accession>A0A1Q9AGV8</accession>
<dbReference type="PANTHER" id="PTHR34216:SF7">
    <property type="entry name" value="POLY-BETA-1,6-N-ACETYL-D-GLUCOSAMINE N-DEACETYLASE"/>
    <property type="match status" value="1"/>
</dbReference>
<evidence type="ECO:0000256" key="2">
    <source>
        <dbReference type="ARBA" id="ARBA00010973"/>
    </source>
</evidence>
<dbReference type="InterPro" id="IPR011330">
    <property type="entry name" value="Glyco_hydro/deAcase_b/a-brl"/>
</dbReference>
<keyword evidence="4" id="KW-0732">Signal</keyword>
<comment type="caution">
    <text evidence="7">The sequence shown here is derived from an EMBL/GenBank/DDBJ whole genome shotgun (WGS) entry which is preliminary data.</text>
</comment>